<accession>A0A0E9VIS7</accession>
<name>A0A0E9VIS7_ANGAN</name>
<dbReference type="AlphaFoldDB" id="A0A0E9VIS7"/>
<evidence type="ECO:0000313" key="2">
    <source>
        <dbReference type="EMBL" id="JAH77305.1"/>
    </source>
</evidence>
<feature type="compositionally biased region" description="Basic and acidic residues" evidence="1">
    <location>
        <begin position="16"/>
        <end position="26"/>
    </location>
</feature>
<organism evidence="2">
    <name type="scientific">Anguilla anguilla</name>
    <name type="common">European freshwater eel</name>
    <name type="synonym">Muraena anguilla</name>
    <dbReference type="NCBI Taxonomy" id="7936"/>
    <lineage>
        <taxon>Eukaryota</taxon>
        <taxon>Metazoa</taxon>
        <taxon>Chordata</taxon>
        <taxon>Craniata</taxon>
        <taxon>Vertebrata</taxon>
        <taxon>Euteleostomi</taxon>
        <taxon>Actinopterygii</taxon>
        <taxon>Neopterygii</taxon>
        <taxon>Teleostei</taxon>
        <taxon>Anguilliformes</taxon>
        <taxon>Anguillidae</taxon>
        <taxon>Anguilla</taxon>
    </lineage>
</organism>
<evidence type="ECO:0000256" key="1">
    <source>
        <dbReference type="SAM" id="MobiDB-lite"/>
    </source>
</evidence>
<reference evidence="2" key="1">
    <citation type="submission" date="2014-11" db="EMBL/GenBank/DDBJ databases">
        <authorList>
            <person name="Amaro Gonzalez C."/>
        </authorList>
    </citation>
    <scope>NUCLEOTIDE SEQUENCE</scope>
</reference>
<reference evidence="2" key="2">
    <citation type="journal article" date="2015" name="Fish Shellfish Immunol.">
        <title>Early steps in the European eel (Anguilla anguilla)-Vibrio vulnificus interaction in the gills: Role of the RtxA13 toxin.</title>
        <authorList>
            <person name="Callol A."/>
            <person name="Pajuelo D."/>
            <person name="Ebbesson L."/>
            <person name="Teles M."/>
            <person name="MacKenzie S."/>
            <person name="Amaro C."/>
        </authorList>
    </citation>
    <scope>NUCLEOTIDE SEQUENCE</scope>
</reference>
<proteinExistence type="predicted"/>
<dbReference type="EMBL" id="GBXM01031272">
    <property type="protein sequence ID" value="JAH77305.1"/>
    <property type="molecule type" value="Transcribed_RNA"/>
</dbReference>
<sequence length="26" mass="2685">MIGPSIAQASNQQDIPHLHCHGDSAG</sequence>
<protein>
    <submittedName>
        <fullName evidence="2">Uncharacterized protein</fullName>
    </submittedName>
</protein>
<feature type="region of interest" description="Disordered" evidence="1">
    <location>
        <begin position="1"/>
        <end position="26"/>
    </location>
</feature>